<evidence type="ECO:0000259" key="1">
    <source>
        <dbReference type="Pfam" id="PF08241"/>
    </source>
</evidence>
<dbReference type="Pfam" id="PF08241">
    <property type="entry name" value="Methyltransf_11"/>
    <property type="match status" value="1"/>
</dbReference>
<accession>A0A0F9V0R2</accession>
<dbReference type="InterPro" id="IPR013216">
    <property type="entry name" value="Methyltransf_11"/>
</dbReference>
<sequence length="198" mass="22582">MNRLDYFFENAKGKVLYIGCYMRPPINIASTYLSLFPSKDMTGLDLVMEDAALNIKKGDALKPFGVNEYDTIIAGELLEHFDKEEAKVFVSNCWKALKEDGELILTTPNLEALLNRLFHKFDNANCGGFSPHKVLYTIHGIKVFLNDQNFIVNDLFMLPYDEGSSPDLPKIVYVLRSIMHNFLPDSLRENIVVKARKK</sequence>
<dbReference type="InterPro" id="IPR029063">
    <property type="entry name" value="SAM-dependent_MTases_sf"/>
</dbReference>
<dbReference type="EMBL" id="LAZR01000483">
    <property type="protein sequence ID" value="KKN67116.1"/>
    <property type="molecule type" value="Genomic_DNA"/>
</dbReference>
<organism evidence="2">
    <name type="scientific">marine sediment metagenome</name>
    <dbReference type="NCBI Taxonomy" id="412755"/>
    <lineage>
        <taxon>unclassified sequences</taxon>
        <taxon>metagenomes</taxon>
        <taxon>ecological metagenomes</taxon>
    </lineage>
</organism>
<dbReference type="GO" id="GO:0008757">
    <property type="term" value="F:S-adenosylmethionine-dependent methyltransferase activity"/>
    <property type="evidence" value="ECO:0007669"/>
    <property type="project" value="InterPro"/>
</dbReference>
<dbReference type="SUPFAM" id="SSF53335">
    <property type="entry name" value="S-adenosyl-L-methionine-dependent methyltransferases"/>
    <property type="match status" value="1"/>
</dbReference>
<feature type="domain" description="Methyltransferase type 11" evidence="1">
    <location>
        <begin position="53"/>
        <end position="105"/>
    </location>
</feature>
<name>A0A0F9V0R2_9ZZZZ</name>
<reference evidence="2" key="1">
    <citation type="journal article" date="2015" name="Nature">
        <title>Complex archaea that bridge the gap between prokaryotes and eukaryotes.</title>
        <authorList>
            <person name="Spang A."/>
            <person name="Saw J.H."/>
            <person name="Jorgensen S.L."/>
            <person name="Zaremba-Niedzwiedzka K."/>
            <person name="Martijn J."/>
            <person name="Lind A.E."/>
            <person name="van Eijk R."/>
            <person name="Schleper C."/>
            <person name="Guy L."/>
            <person name="Ettema T.J."/>
        </authorList>
    </citation>
    <scope>NUCLEOTIDE SEQUENCE</scope>
</reference>
<dbReference type="Gene3D" id="3.40.50.150">
    <property type="entry name" value="Vaccinia Virus protein VP39"/>
    <property type="match status" value="1"/>
</dbReference>
<dbReference type="AlphaFoldDB" id="A0A0F9V0R2"/>
<proteinExistence type="predicted"/>
<comment type="caution">
    <text evidence="2">The sequence shown here is derived from an EMBL/GenBank/DDBJ whole genome shotgun (WGS) entry which is preliminary data.</text>
</comment>
<evidence type="ECO:0000313" key="2">
    <source>
        <dbReference type="EMBL" id="KKN67116.1"/>
    </source>
</evidence>
<protein>
    <recommendedName>
        <fullName evidence="1">Methyltransferase type 11 domain-containing protein</fullName>
    </recommendedName>
</protein>
<gene>
    <name evidence="2" type="ORF">LCGC14_0464630</name>
</gene>